<dbReference type="Proteomes" id="UP000236161">
    <property type="component" value="Unassembled WGS sequence"/>
</dbReference>
<protein>
    <submittedName>
        <fullName evidence="1">Uncharacterized protein</fullName>
    </submittedName>
</protein>
<evidence type="ECO:0000313" key="1">
    <source>
        <dbReference type="EMBL" id="PKA62205.1"/>
    </source>
</evidence>
<sequence>MLRVQVEWNRVRSEELGRVEFRNSHPRPKPFPIQDIDSFQNQIVPKGKTQLKFIQY</sequence>
<dbReference type="AlphaFoldDB" id="A0A2I0B340"/>
<dbReference type="EMBL" id="KZ451919">
    <property type="protein sequence ID" value="PKA62205.1"/>
    <property type="molecule type" value="Genomic_DNA"/>
</dbReference>
<name>A0A2I0B340_9ASPA</name>
<keyword evidence="2" id="KW-1185">Reference proteome</keyword>
<reference evidence="1 2" key="1">
    <citation type="journal article" date="2017" name="Nature">
        <title>The Apostasia genome and the evolution of orchids.</title>
        <authorList>
            <person name="Zhang G.Q."/>
            <person name="Liu K.W."/>
            <person name="Li Z."/>
            <person name="Lohaus R."/>
            <person name="Hsiao Y.Y."/>
            <person name="Niu S.C."/>
            <person name="Wang J.Y."/>
            <person name="Lin Y.C."/>
            <person name="Xu Q."/>
            <person name="Chen L.J."/>
            <person name="Yoshida K."/>
            <person name="Fujiwara S."/>
            <person name="Wang Z.W."/>
            <person name="Zhang Y.Q."/>
            <person name="Mitsuda N."/>
            <person name="Wang M."/>
            <person name="Liu G.H."/>
            <person name="Pecoraro L."/>
            <person name="Huang H.X."/>
            <person name="Xiao X.J."/>
            <person name="Lin M."/>
            <person name="Wu X.Y."/>
            <person name="Wu W.L."/>
            <person name="Chen Y.Y."/>
            <person name="Chang S.B."/>
            <person name="Sakamoto S."/>
            <person name="Ohme-Takagi M."/>
            <person name="Yagi M."/>
            <person name="Zeng S.J."/>
            <person name="Shen C.Y."/>
            <person name="Yeh C.M."/>
            <person name="Luo Y.B."/>
            <person name="Tsai W.C."/>
            <person name="Van de Peer Y."/>
            <person name="Liu Z.J."/>
        </authorList>
    </citation>
    <scope>NUCLEOTIDE SEQUENCE [LARGE SCALE GENOMIC DNA]</scope>
    <source>
        <strain evidence="2">cv. Shenzhen</strain>
        <tissue evidence="1">Stem</tissue>
    </source>
</reference>
<accession>A0A2I0B340</accession>
<organism evidence="1 2">
    <name type="scientific">Apostasia shenzhenica</name>
    <dbReference type="NCBI Taxonomy" id="1088818"/>
    <lineage>
        <taxon>Eukaryota</taxon>
        <taxon>Viridiplantae</taxon>
        <taxon>Streptophyta</taxon>
        <taxon>Embryophyta</taxon>
        <taxon>Tracheophyta</taxon>
        <taxon>Spermatophyta</taxon>
        <taxon>Magnoliopsida</taxon>
        <taxon>Liliopsida</taxon>
        <taxon>Asparagales</taxon>
        <taxon>Orchidaceae</taxon>
        <taxon>Apostasioideae</taxon>
        <taxon>Apostasia</taxon>
    </lineage>
</organism>
<evidence type="ECO:0000313" key="2">
    <source>
        <dbReference type="Proteomes" id="UP000236161"/>
    </source>
</evidence>
<proteinExistence type="predicted"/>
<gene>
    <name evidence="1" type="ORF">AXF42_Ash015090</name>
</gene>